<reference evidence="1 2" key="1">
    <citation type="journal article" date="2019" name="Int. J. Syst. Evol. Microbiol.">
        <title>The Global Catalogue of Microorganisms (GCM) 10K type strain sequencing project: providing services to taxonomists for standard genome sequencing and annotation.</title>
        <authorList>
            <consortium name="The Broad Institute Genomics Platform"/>
            <consortium name="The Broad Institute Genome Sequencing Center for Infectious Disease"/>
            <person name="Wu L."/>
            <person name="Ma J."/>
        </authorList>
    </citation>
    <scope>NUCLEOTIDE SEQUENCE [LARGE SCALE GENOMIC DNA]</scope>
    <source>
        <strain evidence="1 2">JCM 14326</strain>
    </source>
</reference>
<evidence type="ECO:0000313" key="1">
    <source>
        <dbReference type="EMBL" id="GAA1852567.1"/>
    </source>
</evidence>
<protein>
    <submittedName>
        <fullName evidence="1">Uncharacterized protein</fullName>
    </submittedName>
</protein>
<dbReference type="EMBL" id="BAAANL010000001">
    <property type="protein sequence ID" value="GAA1852567.1"/>
    <property type="molecule type" value="Genomic_DNA"/>
</dbReference>
<proteinExistence type="predicted"/>
<name>A0ABN2N5S4_9MICO</name>
<comment type="caution">
    <text evidence="1">The sequence shown here is derived from an EMBL/GenBank/DDBJ whole genome shotgun (WGS) entry which is preliminary data.</text>
</comment>
<gene>
    <name evidence="1" type="ORF">GCM10009751_06430</name>
</gene>
<dbReference type="Proteomes" id="UP001501094">
    <property type="component" value="Unassembled WGS sequence"/>
</dbReference>
<sequence>MANTSAEAVEYRKKSYHSTTVPAIEAATTLRSSDLSGAGPDAGGSWVWLVAMIPPVVLVDTRTGSVAGARTPHDAARAVPRHDVVGSLAAAPMCVQRACQHTR</sequence>
<organism evidence="1 2">
    <name type="scientific">Myceligenerans crystallogenes</name>
    <dbReference type="NCBI Taxonomy" id="316335"/>
    <lineage>
        <taxon>Bacteria</taxon>
        <taxon>Bacillati</taxon>
        <taxon>Actinomycetota</taxon>
        <taxon>Actinomycetes</taxon>
        <taxon>Micrococcales</taxon>
        <taxon>Promicromonosporaceae</taxon>
        <taxon>Myceligenerans</taxon>
    </lineage>
</organism>
<accession>A0ABN2N5S4</accession>
<evidence type="ECO:0000313" key="2">
    <source>
        <dbReference type="Proteomes" id="UP001501094"/>
    </source>
</evidence>
<keyword evidence="2" id="KW-1185">Reference proteome</keyword>